<dbReference type="Gene3D" id="3.30.70.100">
    <property type="match status" value="1"/>
</dbReference>
<keyword evidence="4" id="KW-0812">Transmembrane</keyword>
<keyword evidence="1" id="KW-0479">Metal-binding</keyword>
<dbReference type="PANTHER" id="PTHR43520">
    <property type="entry name" value="ATP7, ISOFORM B"/>
    <property type="match status" value="1"/>
</dbReference>
<dbReference type="InterPro" id="IPR017969">
    <property type="entry name" value="Heavy-metal-associated_CS"/>
</dbReference>
<feature type="domain" description="HMA" evidence="5">
    <location>
        <begin position="12"/>
        <end position="75"/>
    </location>
</feature>
<evidence type="ECO:0000256" key="2">
    <source>
        <dbReference type="ARBA" id="ARBA00022967"/>
    </source>
</evidence>
<feature type="region of interest" description="Disordered" evidence="3">
    <location>
        <begin position="75"/>
        <end position="95"/>
    </location>
</feature>
<sequence length="154" mass="16119">MATDQTTGTGVAGIELQIGGMTCASCANRIEKKLNKLDGVTASVNYATEKASVTGTDLDADALIAEVEKTGYTAALPKPAKGSTSDEGEEGESVEDAELRTLRQRLIGSAVLAVPVIAMAMIPALQFDYWGFASSPSPPPWWCGRAGRSTRRPG</sequence>
<dbReference type="PANTHER" id="PTHR43520:SF8">
    <property type="entry name" value="P-TYPE CU(+) TRANSPORTER"/>
    <property type="match status" value="1"/>
</dbReference>
<keyword evidence="4" id="KW-1133">Transmembrane helix</keyword>
<name>A0ABM8HE93_9MICO</name>
<proteinExistence type="predicted"/>
<evidence type="ECO:0000256" key="1">
    <source>
        <dbReference type="ARBA" id="ARBA00022723"/>
    </source>
</evidence>
<gene>
    <name evidence="6" type="ORF">GCM10025872_29530</name>
</gene>
<organism evidence="6">
    <name type="scientific">Barrientosiimonas endolithica</name>
    <dbReference type="NCBI Taxonomy" id="1535208"/>
    <lineage>
        <taxon>Bacteria</taxon>
        <taxon>Bacillati</taxon>
        <taxon>Actinomycetota</taxon>
        <taxon>Actinomycetes</taxon>
        <taxon>Micrococcales</taxon>
        <taxon>Dermacoccaceae</taxon>
        <taxon>Barrientosiimonas</taxon>
    </lineage>
</organism>
<dbReference type="CDD" id="cd00371">
    <property type="entry name" value="HMA"/>
    <property type="match status" value="1"/>
</dbReference>
<dbReference type="PROSITE" id="PS50846">
    <property type="entry name" value="HMA_2"/>
    <property type="match status" value="1"/>
</dbReference>
<feature type="transmembrane region" description="Helical" evidence="4">
    <location>
        <begin position="106"/>
        <end position="127"/>
    </location>
</feature>
<evidence type="ECO:0000256" key="3">
    <source>
        <dbReference type="SAM" id="MobiDB-lite"/>
    </source>
</evidence>
<dbReference type="SUPFAM" id="SSF55008">
    <property type="entry name" value="HMA, heavy metal-associated domain"/>
    <property type="match status" value="1"/>
</dbReference>
<keyword evidence="4" id="KW-0472">Membrane</keyword>
<dbReference type="PROSITE" id="PS01047">
    <property type="entry name" value="HMA_1"/>
    <property type="match status" value="1"/>
</dbReference>
<dbReference type="InterPro" id="IPR036163">
    <property type="entry name" value="HMA_dom_sf"/>
</dbReference>
<protein>
    <recommendedName>
        <fullName evidence="5">HMA domain-containing protein</fullName>
    </recommendedName>
</protein>
<dbReference type="InterPro" id="IPR006121">
    <property type="entry name" value="HMA_dom"/>
</dbReference>
<dbReference type="Pfam" id="PF00403">
    <property type="entry name" value="HMA"/>
    <property type="match status" value="1"/>
</dbReference>
<reference evidence="6" key="2">
    <citation type="submission" date="2023-02" db="EMBL/GenBank/DDBJ databases">
        <authorList>
            <person name="Sun Q."/>
            <person name="Mori K."/>
        </authorList>
    </citation>
    <scope>NUCLEOTIDE SEQUENCE</scope>
    <source>
        <strain evidence="6">NBRC 110608</strain>
    </source>
</reference>
<evidence type="ECO:0000256" key="4">
    <source>
        <dbReference type="SAM" id="Phobius"/>
    </source>
</evidence>
<accession>A0ABM8HE93</accession>
<reference evidence="6" key="1">
    <citation type="journal article" date="2014" name="Int. J. Syst. Evol. Microbiol.">
        <title>Complete genome of a new Firmicutes species belonging to the dominant human colonic microbiota ('Ruminococcus bicirculans') reveals two chromosomes and a selective capacity to utilize plant glucans.</title>
        <authorList>
            <consortium name="NISC Comparative Sequencing Program"/>
            <person name="Wegmann U."/>
            <person name="Louis P."/>
            <person name="Goesmann A."/>
            <person name="Henrissat B."/>
            <person name="Duncan S.H."/>
            <person name="Flint H.J."/>
        </authorList>
    </citation>
    <scope>NUCLEOTIDE SEQUENCE</scope>
    <source>
        <strain evidence="6">NBRC 110608</strain>
    </source>
</reference>
<evidence type="ECO:0000259" key="5">
    <source>
        <dbReference type="PROSITE" id="PS50846"/>
    </source>
</evidence>
<keyword evidence="2" id="KW-1278">Translocase</keyword>
<feature type="compositionally biased region" description="Acidic residues" evidence="3">
    <location>
        <begin position="86"/>
        <end position="95"/>
    </location>
</feature>
<evidence type="ECO:0000313" key="6">
    <source>
        <dbReference type="EMBL" id="BDZ59296.1"/>
    </source>
</evidence>
<dbReference type="EMBL" id="AP027735">
    <property type="protein sequence ID" value="BDZ59296.1"/>
    <property type="molecule type" value="Genomic_DNA"/>
</dbReference>